<evidence type="ECO:0000313" key="2">
    <source>
        <dbReference type="Proteomes" id="UP000255508"/>
    </source>
</evidence>
<reference evidence="1 2" key="1">
    <citation type="journal article" date="2018" name="ISME J.">
        <title>Endosymbiont genomes yield clues of tubeworm success.</title>
        <authorList>
            <person name="Li Y."/>
            <person name="Liles M.R."/>
            <person name="Halanych K.M."/>
        </authorList>
    </citation>
    <scope>NUCLEOTIDE SEQUENCE [LARGE SCALE GENOMIC DNA]</scope>
    <source>
        <strain evidence="1">A1422</strain>
    </source>
</reference>
<name>A0A370DZR6_9GAMM</name>
<dbReference type="EMBL" id="QFXD01000070">
    <property type="protein sequence ID" value="RDH92291.1"/>
    <property type="molecule type" value="Genomic_DNA"/>
</dbReference>
<dbReference type="AlphaFoldDB" id="A0A370DZR6"/>
<proteinExistence type="predicted"/>
<organism evidence="1 2">
    <name type="scientific">endosymbiont of Lamellibrachia luymesi</name>
    <dbReference type="NCBI Taxonomy" id="2200907"/>
    <lineage>
        <taxon>Bacteria</taxon>
        <taxon>Pseudomonadati</taxon>
        <taxon>Pseudomonadota</taxon>
        <taxon>Gammaproteobacteria</taxon>
        <taxon>sulfur-oxidizing symbionts</taxon>
    </lineage>
</organism>
<accession>A0A370DZR6</accession>
<evidence type="ECO:0000313" key="1">
    <source>
        <dbReference type="EMBL" id="RDH92291.1"/>
    </source>
</evidence>
<sequence length="67" mass="7851">MKRFMQQHYHPADEEMRQTSQLVFNHKRLADYERKRAERHGNGTIVKFPRSCRQIIGADLPTGPEAA</sequence>
<comment type="caution">
    <text evidence="1">The sequence shown here is derived from an EMBL/GenBank/DDBJ whole genome shotgun (WGS) entry which is preliminary data.</text>
</comment>
<dbReference type="Proteomes" id="UP000255508">
    <property type="component" value="Unassembled WGS sequence"/>
</dbReference>
<gene>
    <name evidence="1" type="ORF">DIZ79_03820</name>
</gene>
<protein>
    <submittedName>
        <fullName evidence="1">Uncharacterized protein</fullName>
    </submittedName>
</protein>